<proteinExistence type="predicted"/>
<reference evidence="1" key="1">
    <citation type="submission" date="2023-07" db="EMBL/GenBank/DDBJ databases">
        <title>Genomic Encyclopedia of Type Strains, Phase IV (KMG-IV): sequencing the most valuable type-strain genomes for metagenomic binning, comparative biology and taxonomic classification.</title>
        <authorList>
            <person name="Goeker M."/>
        </authorList>
    </citation>
    <scope>NUCLEOTIDE SEQUENCE</scope>
    <source>
        <strain evidence="1">DSM 19569</strain>
    </source>
</reference>
<evidence type="ECO:0000313" key="1">
    <source>
        <dbReference type="EMBL" id="MDQ0546789.1"/>
    </source>
</evidence>
<sequence>MARIEDAFTGYFGRMKRGAGKAGFPRFMAKSRWRSFGLYEITGLRLDLRHQRIRLKGMDRPIRLCPDRSLPEDARLLGATFTKVGRGWYVALIFESAGRARRNARASSWRDVPSRVPGDVLLS</sequence>
<comment type="caution">
    <text evidence="1">The sequence shown here is derived from an EMBL/GenBank/DDBJ whole genome shotgun (WGS) entry which is preliminary data.</text>
</comment>
<dbReference type="Proteomes" id="UP001223420">
    <property type="component" value="Unassembled WGS sequence"/>
</dbReference>
<organism evidence="1 2">
    <name type="scientific">Methylobacterium brachiatum</name>
    <dbReference type="NCBI Taxonomy" id="269660"/>
    <lineage>
        <taxon>Bacteria</taxon>
        <taxon>Pseudomonadati</taxon>
        <taxon>Pseudomonadota</taxon>
        <taxon>Alphaproteobacteria</taxon>
        <taxon>Hyphomicrobiales</taxon>
        <taxon>Methylobacteriaceae</taxon>
        <taxon>Methylobacterium</taxon>
    </lineage>
</organism>
<name>A0AAJ1TXW1_9HYPH</name>
<dbReference type="EMBL" id="JAUSWL010000017">
    <property type="protein sequence ID" value="MDQ0546789.1"/>
    <property type="molecule type" value="Genomic_DNA"/>
</dbReference>
<dbReference type="AlphaFoldDB" id="A0AAJ1TXW1"/>
<evidence type="ECO:0000313" key="2">
    <source>
        <dbReference type="Proteomes" id="UP001223420"/>
    </source>
</evidence>
<protein>
    <submittedName>
        <fullName evidence="1">Uncharacterized protein</fullName>
    </submittedName>
</protein>
<accession>A0AAJ1TXW1</accession>
<dbReference type="RefSeq" id="WP_230367876.1">
    <property type="nucleotide sequence ID" value="NZ_JAJALK010000017.1"/>
</dbReference>
<gene>
    <name evidence="1" type="ORF">QO001_005741</name>
</gene>